<dbReference type="GeneID" id="65109381"/>
<evidence type="ECO:0000313" key="2">
    <source>
        <dbReference type="Proteomes" id="UP000279601"/>
    </source>
</evidence>
<sequence length="73" mass="8491">MSHRTEAKWYDIYAVYNNGEQMKTFIIRSALNEVPPLMVNDDDHSLAMFLEGYRCAAEAIAQVNVEFEFEEVK</sequence>
<reference evidence="2" key="1">
    <citation type="submission" date="2016-09" db="EMBL/GenBank/DDBJ databases">
        <authorList>
            <person name="Kajsik M."/>
        </authorList>
    </citation>
    <scope>NUCLEOTIDE SEQUENCE [LARGE SCALE GENOMIC DNA]</scope>
</reference>
<evidence type="ECO:0000313" key="1">
    <source>
        <dbReference type="EMBL" id="SCN45926.1"/>
    </source>
</evidence>
<dbReference type="Proteomes" id="UP000279601">
    <property type="component" value="Segment"/>
</dbReference>
<name>A0A1D3RLJ6_9CAUD</name>
<dbReference type="RefSeq" id="YP_010091848.1">
    <property type="nucleotide sequence ID" value="NC_055726.1"/>
</dbReference>
<dbReference type="KEGG" id="vg:65109381"/>
<protein>
    <submittedName>
        <fullName evidence="1">Uncharacterized protein</fullName>
    </submittedName>
</protein>
<dbReference type="EMBL" id="LT614807">
    <property type="protein sequence ID" value="SCN45926.1"/>
    <property type="molecule type" value="Genomic_DNA"/>
</dbReference>
<proteinExistence type="predicted"/>
<accession>A0A1D3RLJ6</accession>
<keyword evidence="2" id="KW-1185">Reference proteome</keyword>
<organism evidence="1 2">
    <name type="scientific">Cronobacter phage Pet-CM3-4</name>
    <dbReference type="NCBI Taxonomy" id="1892569"/>
    <lineage>
        <taxon>Viruses</taxon>
        <taxon>Duplodnaviria</taxon>
        <taxon>Heunggongvirae</taxon>
        <taxon>Uroviricota</taxon>
        <taxon>Caudoviricetes</taxon>
        <taxon>Pantevenvirales</taxon>
        <taxon>Straboviridae</taxon>
        <taxon>Tevenvirinae</taxon>
        <taxon>Karamvirus</taxon>
        <taxon>Karamvirus petcm34</taxon>
    </lineage>
</organism>